<reference evidence="1 2" key="1">
    <citation type="submission" date="2016-05" db="EMBL/GenBank/DDBJ databases">
        <title>Single-cell genome of chain-forming Candidatus Thiomargarita nelsonii and comparison to other large sulfur-oxidizing bacteria.</title>
        <authorList>
            <person name="Winkel M."/>
            <person name="Salman V."/>
            <person name="Woyke T."/>
            <person name="Schulz-Vogt H."/>
            <person name="Richter M."/>
            <person name="Flood B."/>
            <person name="Bailey J."/>
            <person name="Amann R."/>
            <person name="Mussmann M."/>
        </authorList>
    </citation>
    <scope>NUCLEOTIDE SEQUENCE [LARGE SCALE GENOMIC DNA]</scope>
    <source>
        <strain evidence="1 2">THI036</strain>
    </source>
</reference>
<dbReference type="EMBL" id="LUTY01002645">
    <property type="protein sequence ID" value="OAD19839.1"/>
    <property type="molecule type" value="Genomic_DNA"/>
</dbReference>
<protein>
    <submittedName>
        <fullName evidence="1">Uncharacterized protein</fullName>
    </submittedName>
</protein>
<evidence type="ECO:0000313" key="2">
    <source>
        <dbReference type="Proteomes" id="UP000076962"/>
    </source>
</evidence>
<name>A0A176RVT6_9GAMM</name>
<keyword evidence="2" id="KW-1185">Reference proteome</keyword>
<organism evidence="1 2">
    <name type="scientific">Candidatus Thiomargarita nelsonii</name>
    <dbReference type="NCBI Taxonomy" id="1003181"/>
    <lineage>
        <taxon>Bacteria</taxon>
        <taxon>Pseudomonadati</taxon>
        <taxon>Pseudomonadota</taxon>
        <taxon>Gammaproteobacteria</taxon>
        <taxon>Thiotrichales</taxon>
        <taxon>Thiotrichaceae</taxon>
        <taxon>Thiomargarita</taxon>
    </lineage>
</organism>
<gene>
    <name evidence="1" type="ORF">THIOM_004498</name>
</gene>
<accession>A0A176RVT6</accession>
<sequence length="71" mass="8156">MLMLFLSVMLRSIRTLVSHRRLIIKQFCKMGLISLILVPLYSKYIKVLITVYLSVVTHSKAKAFSLSLDLT</sequence>
<dbReference type="Proteomes" id="UP000076962">
    <property type="component" value="Unassembled WGS sequence"/>
</dbReference>
<dbReference type="AlphaFoldDB" id="A0A176RVT6"/>
<comment type="caution">
    <text evidence="1">The sequence shown here is derived from an EMBL/GenBank/DDBJ whole genome shotgun (WGS) entry which is preliminary data.</text>
</comment>
<proteinExistence type="predicted"/>
<evidence type="ECO:0000313" key="1">
    <source>
        <dbReference type="EMBL" id="OAD19839.1"/>
    </source>
</evidence>